<evidence type="ECO:0000259" key="5">
    <source>
        <dbReference type="Pfam" id="PF00135"/>
    </source>
</evidence>
<feature type="domain" description="Carboxylesterase type B" evidence="5">
    <location>
        <begin position="10"/>
        <end position="518"/>
    </location>
</feature>
<reference evidence="6" key="1">
    <citation type="journal article" date="2023" name="Insect Mol. Biol.">
        <title>Genome sequencing provides insights into the evolution of gene families encoding plant cell wall-degrading enzymes in longhorned beetles.</title>
        <authorList>
            <person name="Shin N.R."/>
            <person name="Okamura Y."/>
            <person name="Kirsch R."/>
            <person name="Pauchet Y."/>
        </authorList>
    </citation>
    <scope>NUCLEOTIDE SEQUENCE</scope>
    <source>
        <strain evidence="6">AMC_N1</strain>
    </source>
</reference>
<evidence type="ECO:0000256" key="1">
    <source>
        <dbReference type="ARBA" id="ARBA00005964"/>
    </source>
</evidence>
<name>A0AAV8ZJD2_9CUCU</name>
<evidence type="ECO:0000313" key="6">
    <source>
        <dbReference type="EMBL" id="KAJ8963467.1"/>
    </source>
</evidence>
<keyword evidence="4" id="KW-0325">Glycoprotein</keyword>
<evidence type="ECO:0000256" key="2">
    <source>
        <dbReference type="ARBA" id="ARBA00022487"/>
    </source>
</evidence>
<keyword evidence="7" id="KW-1185">Reference proteome</keyword>
<dbReference type="GO" id="GO:0052689">
    <property type="term" value="F:carboxylic ester hydrolase activity"/>
    <property type="evidence" value="ECO:0007669"/>
    <property type="project" value="UniProtKB-KW"/>
</dbReference>
<dbReference type="SUPFAM" id="SSF53474">
    <property type="entry name" value="alpha/beta-Hydrolases"/>
    <property type="match status" value="1"/>
</dbReference>
<dbReference type="AlphaFoldDB" id="A0AAV8ZJD2"/>
<dbReference type="EMBL" id="JAPWTK010000001">
    <property type="protein sequence ID" value="KAJ8963467.1"/>
    <property type="molecule type" value="Genomic_DNA"/>
</dbReference>
<organism evidence="6 7">
    <name type="scientific">Aromia moschata</name>
    <dbReference type="NCBI Taxonomy" id="1265417"/>
    <lineage>
        <taxon>Eukaryota</taxon>
        <taxon>Metazoa</taxon>
        <taxon>Ecdysozoa</taxon>
        <taxon>Arthropoda</taxon>
        <taxon>Hexapoda</taxon>
        <taxon>Insecta</taxon>
        <taxon>Pterygota</taxon>
        <taxon>Neoptera</taxon>
        <taxon>Endopterygota</taxon>
        <taxon>Coleoptera</taxon>
        <taxon>Polyphaga</taxon>
        <taxon>Cucujiformia</taxon>
        <taxon>Chrysomeloidea</taxon>
        <taxon>Cerambycidae</taxon>
        <taxon>Cerambycinae</taxon>
        <taxon>Callichromatini</taxon>
        <taxon>Aromia</taxon>
    </lineage>
</organism>
<comment type="caution">
    <text evidence="6">The sequence shown here is derived from an EMBL/GenBank/DDBJ whole genome shotgun (WGS) entry which is preliminary data.</text>
</comment>
<gene>
    <name evidence="6" type="ORF">NQ318_018950</name>
</gene>
<dbReference type="PANTHER" id="PTHR43142">
    <property type="entry name" value="CARBOXYLIC ESTER HYDROLASE"/>
    <property type="match status" value="1"/>
</dbReference>
<dbReference type="PANTHER" id="PTHR43142:SF1">
    <property type="entry name" value="CARBOXYLIC ESTER HYDROLASE"/>
    <property type="match status" value="1"/>
</dbReference>
<dbReference type="InterPro" id="IPR029058">
    <property type="entry name" value="AB_hydrolase_fold"/>
</dbReference>
<dbReference type="Gene3D" id="3.40.50.1820">
    <property type="entry name" value="alpha/beta hydrolase"/>
    <property type="match status" value="1"/>
</dbReference>
<dbReference type="Pfam" id="PF00135">
    <property type="entry name" value="COesterase"/>
    <property type="match status" value="1"/>
</dbReference>
<dbReference type="Proteomes" id="UP001162162">
    <property type="component" value="Unassembled WGS sequence"/>
</dbReference>
<protein>
    <recommendedName>
        <fullName evidence="5">Carboxylesterase type B domain-containing protein</fullName>
    </recommendedName>
</protein>
<proteinExistence type="inferred from homology"/>
<keyword evidence="2" id="KW-0719">Serine esterase</keyword>
<accession>A0AAV8ZJD2</accession>
<evidence type="ECO:0000256" key="4">
    <source>
        <dbReference type="ARBA" id="ARBA00023180"/>
    </source>
</evidence>
<evidence type="ECO:0000313" key="7">
    <source>
        <dbReference type="Proteomes" id="UP001162162"/>
    </source>
</evidence>
<keyword evidence="3" id="KW-0378">Hydrolase</keyword>
<sequence>MVIEMEGCFPTVTVSQGQLKGEVRSDYKGGKYYCFLGIPYAKPPIGDLRFKAPVPAEPWSGVRDATKEGDMCYNRDQFLNQNVGSEDCLVLNIFVKKSCQKPKPVMVWIHGGAFTSGTGNTLHCGPDFLMTQHIVLVTINYRLGVLGFLCLEDVSLGVPGNAGLKDQALALKWVRDNIASFEGDANNITIFGESAGSASCHLHVLSPTGKGNFHKAILQSASALDYWVWSRRDTAREVAKHLGYAKCGCKEREILELLTSAPMEALYEAQLKVIDSFVPSIQRPFGAVIEKPNETAFITRPVADIILSGDYNRVPIIFGYNTTEGILSELMYPMKSEKERLEVKTDIPFQVKVEGEKAETLCKKMYNLYFGNGYSIEKELEMHTDSIFLAGIMGALVNHVKTNQHPIFLYRLSYVGGLNFLKNFSGLHNIPGVFHADDLGYIFKTAITPPIDPGGPDEVTVQRIVRMWTNFAKCDRPLPDPNEFGVAWLPVKEGNTNFLDIGSQLVAGVDPDSERMALWKEIFQSCPETKNFM</sequence>
<dbReference type="InterPro" id="IPR002018">
    <property type="entry name" value="CarbesteraseB"/>
</dbReference>
<evidence type="ECO:0000256" key="3">
    <source>
        <dbReference type="ARBA" id="ARBA00022801"/>
    </source>
</evidence>
<comment type="similarity">
    <text evidence="1">Belongs to the type-B carboxylesterase/lipase family.</text>
</comment>